<dbReference type="EMBL" id="JACNIG010000447">
    <property type="protein sequence ID" value="MBC8434458.1"/>
    <property type="molecule type" value="Genomic_DNA"/>
</dbReference>
<accession>A0A8J6NXF7</accession>
<reference evidence="2 3" key="1">
    <citation type="submission" date="2020-08" db="EMBL/GenBank/DDBJ databases">
        <title>Bridging the membrane lipid divide: bacteria of the FCB group superphylum have the potential to synthesize archaeal ether lipids.</title>
        <authorList>
            <person name="Villanueva L."/>
            <person name="Von Meijenfeldt F.A.B."/>
            <person name="Westbye A.B."/>
            <person name="Yadav S."/>
            <person name="Hopmans E.C."/>
            <person name="Dutilh B.E."/>
            <person name="Sinninghe Damste J.S."/>
        </authorList>
    </citation>
    <scope>NUCLEOTIDE SEQUENCE [LARGE SCALE GENOMIC DNA]</scope>
    <source>
        <strain evidence="2">NIOZ-UU17</strain>
    </source>
</reference>
<proteinExistence type="predicted"/>
<sequence>MKLRAFFHTHPVFTVEDFAGFLSSDGTHNVRTQESLLSYHVKAGNIVRVRRGLYASVPPGASPENFPIDPFLLAARISKDAILAYHTALEAHGKAYSVYEHFTYLVSKPIPLITFRSHLFKGARFPLALLRKKAESFDVIKADRSGMAIRITGLERTFVDVLSRPDLSGSWEEIWRSLETVEYFDLDKVTEYTLLLENATTAAKVGFFLEQHRESLMVEDTHLKTFHDLCPRRPHYMERSRRKFGRFVSAWNLIVPEEIIRRSWEESW</sequence>
<name>A0A8J6NXF7_9BACT</name>
<evidence type="ECO:0000313" key="3">
    <source>
        <dbReference type="Proteomes" id="UP000605201"/>
    </source>
</evidence>
<gene>
    <name evidence="2" type="ORF">H8D96_21325</name>
</gene>
<dbReference type="InterPro" id="IPR025159">
    <property type="entry name" value="AbiEi_N"/>
</dbReference>
<organism evidence="2 3">
    <name type="scientific">Candidatus Desulfatibia vada</name>
    <dbReference type="NCBI Taxonomy" id="2841696"/>
    <lineage>
        <taxon>Bacteria</taxon>
        <taxon>Pseudomonadati</taxon>
        <taxon>Thermodesulfobacteriota</taxon>
        <taxon>Desulfobacteria</taxon>
        <taxon>Desulfobacterales</taxon>
        <taxon>Desulfobacterales incertae sedis</taxon>
        <taxon>Candidatus Desulfatibia</taxon>
    </lineage>
</organism>
<dbReference type="Pfam" id="PF13338">
    <property type="entry name" value="AbiEi_4"/>
    <property type="match status" value="1"/>
</dbReference>
<comment type="caution">
    <text evidence="2">The sequence shown here is derived from an EMBL/GenBank/DDBJ whole genome shotgun (WGS) entry which is preliminary data.</text>
</comment>
<dbReference type="AlphaFoldDB" id="A0A8J6NXF7"/>
<feature type="domain" description="AbiEi antitoxin N-terminal" evidence="1">
    <location>
        <begin position="2"/>
        <end position="56"/>
    </location>
</feature>
<dbReference type="Proteomes" id="UP000605201">
    <property type="component" value="Unassembled WGS sequence"/>
</dbReference>
<evidence type="ECO:0000313" key="2">
    <source>
        <dbReference type="EMBL" id="MBC8434458.1"/>
    </source>
</evidence>
<protein>
    <submittedName>
        <fullName evidence="2">Transcriptional regulator</fullName>
    </submittedName>
</protein>
<evidence type="ECO:0000259" key="1">
    <source>
        <dbReference type="Pfam" id="PF13338"/>
    </source>
</evidence>